<reference evidence="2" key="1">
    <citation type="journal article" date="2024" name="Int. J. Syst. Evol. Microbiol.">
        <title>Brooklawnia propionicigenes sp. nov., a facultatively anaerobic, propionate-producing bacterium isolated from a methanogenic reactor treating waste from cattle farms.</title>
        <authorList>
            <person name="Akita Y."/>
            <person name="Ueki A."/>
            <person name="Tonouchi A."/>
            <person name="Sugawara Y."/>
            <person name="Honma S."/>
            <person name="Kaku N."/>
            <person name="Ueki K."/>
        </authorList>
    </citation>
    <scope>NUCLEOTIDE SEQUENCE</scope>
    <source>
        <strain evidence="2">SH051</strain>
    </source>
</reference>
<evidence type="ECO:0000313" key="3">
    <source>
        <dbReference type="Proteomes" id="UP001431656"/>
    </source>
</evidence>
<keyword evidence="3" id="KW-1185">Reference proteome</keyword>
<gene>
    <name evidence="2" type="ORF">brsh051_11170</name>
</gene>
<dbReference type="EMBL" id="AP028056">
    <property type="protein sequence ID" value="BEH01836.1"/>
    <property type="molecule type" value="Genomic_DNA"/>
</dbReference>
<sequence length="175" mass="18230">MAALGIGLSWIVGREFAEGTVTGLFALPVRRWQIALAKLLVYLGWVFAVSVALSGTLLLLGLALGYGAPGPEAWRSLARHVPLTVLVGLTATPAAWAVTLGRGLLPGIATTIGLLVVAQVSAFIGAGAWFPLVIPALWAIGPESVTIAQLALVPTVPLAFGALTLLAWHRLQLDR</sequence>
<feature type="transmembrane region" description="Helical" evidence="1">
    <location>
        <begin position="146"/>
        <end position="168"/>
    </location>
</feature>
<evidence type="ECO:0000256" key="1">
    <source>
        <dbReference type="SAM" id="Phobius"/>
    </source>
</evidence>
<proteinExistence type="predicted"/>
<evidence type="ECO:0000313" key="2">
    <source>
        <dbReference type="EMBL" id="BEH01836.1"/>
    </source>
</evidence>
<keyword evidence="1" id="KW-0812">Transmembrane</keyword>
<protein>
    <recommendedName>
        <fullName evidence="4">ABC transporter permease</fullName>
    </recommendedName>
</protein>
<dbReference type="AlphaFoldDB" id="A0AAN0K7S8"/>
<dbReference type="Proteomes" id="UP001431656">
    <property type="component" value="Chromosome"/>
</dbReference>
<keyword evidence="1" id="KW-1133">Transmembrane helix</keyword>
<evidence type="ECO:0008006" key="4">
    <source>
        <dbReference type="Google" id="ProtNLM"/>
    </source>
</evidence>
<dbReference type="Pfam" id="PF12730">
    <property type="entry name" value="ABC2_membrane_4"/>
    <property type="match status" value="1"/>
</dbReference>
<feature type="transmembrane region" description="Helical" evidence="1">
    <location>
        <begin position="39"/>
        <end position="68"/>
    </location>
</feature>
<feature type="transmembrane region" description="Helical" evidence="1">
    <location>
        <begin position="80"/>
        <end position="100"/>
    </location>
</feature>
<organism evidence="2 3">
    <name type="scientific">Brooklawnia propionicigenes</name>
    <dbReference type="NCBI Taxonomy" id="3041175"/>
    <lineage>
        <taxon>Bacteria</taxon>
        <taxon>Bacillati</taxon>
        <taxon>Actinomycetota</taxon>
        <taxon>Actinomycetes</taxon>
        <taxon>Propionibacteriales</taxon>
        <taxon>Propionibacteriaceae</taxon>
        <taxon>Brooklawnia</taxon>
    </lineage>
</organism>
<name>A0AAN0K7S8_9ACTN</name>
<keyword evidence="1" id="KW-0472">Membrane</keyword>
<dbReference type="KEGG" id="broo:brsh051_11170"/>
<accession>A0AAN0K7S8</accession>
<dbReference type="RefSeq" id="WP_286268162.1">
    <property type="nucleotide sequence ID" value="NZ_AP028056.1"/>
</dbReference>
<feature type="transmembrane region" description="Helical" evidence="1">
    <location>
        <begin position="112"/>
        <end position="140"/>
    </location>
</feature>